<dbReference type="HOGENOM" id="CLU_048897_1_0_5"/>
<dbReference type="PANTHER" id="PTHR43780:SF2">
    <property type="entry name" value="1-AMINOCYCLOPROPANE-1-CARBOXYLATE DEAMINASE-RELATED"/>
    <property type="match status" value="1"/>
</dbReference>
<dbReference type="Pfam" id="PF00291">
    <property type="entry name" value="PALP"/>
    <property type="match status" value="1"/>
</dbReference>
<dbReference type="InterPro" id="IPR005966">
    <property type="entry name" value="D-Cys_desShydrase"/>
</dbReference>
<dbReference type="GO" id="GO:0034011">
    <property type="term" value="F:L-cysteate sulfo-lyase activity"/>
    <property type="evidence" value="ECO:0007669"/>
    <property type="project" value="UniProtKB-EC"/>
</dbReference>
<keyword evidence="3 8" id="KW-0663">Pyridoxal phosphate</keyword>
<dbReference type="PIRSF" id="PIRSF006278">
    <property type="entry name" value="ACCD_DCysDesulf"/>
    <property type="match status" value="1"/>
</dbReference>
<dbReference type="AlphaFoldDB" id="Q5LQ39"/>
<evidence type="ECO:0000256" key="1">
    <source>
        <dbReference type="ARBA" id="ARBA00001933"/>
    </source>
</evidence>
<name>Q5LQ39_RUEPO</name>
<comment type="similarity">
    <text evidence="2">Belongs to the ACC deaminase/D-cysteine desulfhydrase family.</text>
</comment>
<evidence type="ECO:0000313" key="11">
    <source>
        <dbReference type="Proteomes" id="UP000001023"/>
    </source>
</evidence>
<accession>Q5LQ39</accession>
<proteinExistence type="inferred from homology"/>
<dbReference type="InterPro" id="IPR027278">
    <property type="entry name" value="ACCD_DCysDesulf"/>
</dbReference>
<dbReference type="NCBIfam" id="TIGR01275">
    <property type="entry name" value="ACC_deam_rel"/>
    <property type="match status" value="1"/>
</dbReference>
<dbReference type="FunFam" id="3.40.50.1100:FF:000017">
    <property type="entry name" value="D-cysteine desulfhydrase"/>
    <property type="match status" value="1"/>
</dbReference>
<comment type="cofactor">
    <cofactor evidence="1">
        <name>pyridoxal 5'-phosphate</name>
        <dbReference type="ChEBI" id="CHEBI:597326"/>
    </cofactor>
</comment>
<dbReference type="eggNOG" id="COG2515">
    <property type="taxonomic scope" value="Bacteria"/>
</dbReference>
<dbReference type="NCBIfam" id="NF003031">
    <property type="entry name" value="PRK03910.1-4"/>
    <property type="match status" value="1"/>
</dbReference>
<evidence type="ECO:0000256" key="8">
    <source>
        <dbReference type="PIRSR" id="PIRSR006278-2"/>
    </source>
</evidence>
<reference evidence="10 11" key="1">
    <citation type="journal article" date="2004" name="Nature">
        <title>Genome sequence of Silicibacter pomeroyi reveals adaptations to the marine environment.</title>
        <authorList>
            <person name="Moran M.A."/>
            <person name="Buchan A."/>
            <person name="Gonzalez J.M."/>
            <person name="Heidelberg J.F."/>
            <person name="Whitman W.B."/>
            <person name="Kiene R.P."/>
            <person name="Henriksen J.R."/>
            <person name="King G.M."/>
            <person name="Belas R."/>
            <person name="Fuqua C."/>
            <person name="Brinkac L."/>
            <person name="Lewis M."/>
            <person name="Johri S."/>
            <person name="Weaver B."/>
            <person name="Pai G."/>
            <person name="Eisen J.A."/>
            <person name="Rahe E."/>
            <person name="Sheldon W.M."/>
            <person name="Ye W."/>
            <person name="Miller T.R."/>
            <person name="Carlton J."/>
            <person name="Rasko D.A."/>
            <person name="Paulsen I.T."/>
            <person name="Ren Q."/>
            <person name="Daugherty S.C."/>
            <person name="Deboy R.T."/>
            <person name="Dodson R.J."/>
            <person name="Durkin A.S."/>
            <person name="Madupu R."/>
            <person name="Nelson W.C."/>
            <person name="Sullivan S.A."/>
            <person name="Rosovitz M.J."/>
            <person name="Haft D.H."/>
            <person name="Selengut J."/>
            <person name="Ward N."/>
        </authorList>
    </citation>
    <scope>NUCLEOTIDE SEQUENCE [LARGE SCALE GENOMIC DNA]</scope>
    <source>
        <strain evidence="11">ATCC 700808 / DSM 15171 / DSS-3</strain>
    </source>
</reference>
<organism evidence="10 11">
    <name type="scientific">Ruegeria pomeroyi (strain ATCC 700808 / DSM 15171 / DSS-3)</name>
    <name type="common">Silicibacter pomeroyi</name>
    <dbReference type="NCBI Taxonomy" id="246200"/>
    <lineage>
        <taxon>Bacteria</taxon>
        <taxon>Pseudomonadati</taxon>
        <taxon>Pseudomonadota</taxon>
        <taxon>Alphaproteobacteria</taxon>
        <taxon>Rhodobacterales</taxon>
        <taxon>Roseobacteraceae</taxon>
        <taxon>Ruegeria</taxon>
    </lineage>
</organism>
<keyword evidence="4" id="KW-0456">Lyase</keyword>
<dbReference type="EC" id="4.4.1.25" evidence="5"/>
<evidence type="ECO:0000256" key="7">
    <source>
        <dbReference type="PIRSR" id="PIRSR006278-1"/>
    </source>
</evidence>
<feature type="active site" description="Nucleophile" evidence="7">
    <location>
        <position position="124"/>
    </location>
</feature>
<dbReference type="GO" id="GO:0019148">
    <property type="term" value="F:D-cysteine desulfhydrase activity"/>
    <property type="evidence" value="ECO:0007669"/>
    <property type="project" value="TreeGrafter"/>
</dbReference>
<feature type="domain" description="Tryptophan synthase beta chain-like PALP" evidence="9">
    <location>
        <begin position="58"/>
        <end position="366"/>
    </location>
</feature>
<dbReference type="Proteomes" id="UP000001023">
    <property type="component" value="Chromosome"/>
</dbReference>
<dbReference type="STRING" id="246200.SPO2657"/>
<evidence type="ECO:0000256" key="6">
    <source>
        <dbReference type="ARBA" id="ARBA00068519"/>
    </source>
</evidence>
<gene>
    <name evidence="10" type="ordered locus">SPO2657</name>
</gene>
<dbReference type="Gene3D" id="3.40.50.1100">
    <property type="match status" value="2"/>
</dbReference>
<feature type="modified residue" description="N6-(pyridoxal phosphate)lysine" evidence="8">
    <location>
        <position position="97"/>
    </location>
</feature>
<dbReference type="InterPro" id="IPR001926">
    <property type="entry name" value="TrpB-like_PALP"/>
</dbReference>
<reference evidence="10 11" key="2">
    <citation type="journal article" date="2014" name="Stand. Genomic Sci.">
        <title>An updated genome annotation for the model marine bacterium Ruegeria pomeroyi DSS-3.</title>
        <authorList>
            <person name="Rivers A.R."/>
            <person name="Smith C.B."/>
            <person name="Moran M.A."/>
        </authorList>
    </citation>
    <scope>GENOME REANNOTATION</scope>
    <source>
        <strain evidence="11">ATCC 700808 / DSM 15171 / DSS-3</strain>
    </source>
</reference>
<protein>
    <recommendedName>
        <fullName evidence="6">L-cysteate sulfo-lyase</fullName>
        <ecNumber evidence="5">4.4.1.25</ecNumber>
    </recommendedName>
</protein>
<evidence type="ECO:0000259" key="9">
    <source>
        <dbReference type="Pfam" id="PF00291"/>
    </source>
</evidence>
<evidence type="ECO:0000256" key="5">
    <source>
        <dbReference type="ARBA" id="ARBA00066825"/>
    </source>
</evidence>
<dbReference type="EMBL" id="CP000031">
    <property type="protein sequence ID" value="AAV95902.1"/>
    <property type="molecule type" value="Genomic_DNA"/>
</dbReference>
<keyword evidence="11" id="KW-1185">Reference proteome</keyword>
<dbReference type="KEGG" id="sil:SPO2657"/>
<evidence type="ECO:0000256" key="3">
    <source>
        <dbReference type="ARBA" id="ARBA00022898"/>
    </source>
</evidence>
<evidence type="ECO:0000313" key="10">
    <source>
        <dbReference type="EMBL" id="AAV95902.1"/>
    </source>
</evidence>
<sequence>MGSMQIRHYSNRFLLSTLRKNMPIQGGIVKTFVDAPVSGAVDDQALLRRALERFARIRLGHLPSPLEPLDRLSEALGGPRIWVKRDDCTGLSSGGNKTRKLEFLMASACEAGADTIITQGAIQSNHARQTAAAAARLGLHCHLLLEDRTGAADLAYTLNGNVLLDRLHGATISRRAGGSDMAAEMERLAATLRGKGKRPYVIPGGGSNRVGALGYVNCALELSEQALSMGLDIDALIHATGSCGTQAGLVAGLAGLSWNTHLLGIGVRAPQERQEAMVFDLACETMDYLGMGIPIVRSGVRANCDHVGPGYGLPTEAMCEAVRMLARLEGLLLDPVYTGKAMAGLIDLTRQGYFDGMANIVFLHTGGSAALFGYPEIFGLPGYQP</sequence>
<dbReference type="PANTHER" id="PTHR43780">
    <property type="entry name" value="1-AMINOCYCLOPROPANE-1-CARBOXYLATE DEAMINASE-RELATED"/>
    <property type="match status" value="1"/>
</dbReference>
<dbReference type="InterPro" id="IPR036052">
    <property type="entry name" value="TrpB-like_PALP_sf"/>
</dbReference>
<dbReference type="PaxDb" id="246200-SPO2657"/>
<evidence type="ECO:0000256" key="4">
    <source>
        <dbReference type="ARBA" id="ARBA00023239"/>
    </source>
</evidence>
<dbReference type="SUPFAM" id="SSF53686">
    <property type="entry name" value="Tryptophan synthase beta subunit-like PLP-dependent enzymes"/>
    <property type="match status" value="1"/>
</dbReference>
<evidence type="ECO:0000256" key="2">
    <source>
        <dbReference type="ARBA" id="ARBA00008639"/>
    </source>
</evidence>